<dbReference type="InterPro" id="IPR048254">
    <property type="entry name" value="CDP_ALCOHOL_P_TRANSF_CS"/>
</dbReference>
<evidence type="ECO:0000256" key="4">
    <source>
        <dbReference type="ARBA" id="ARBA00010441"/>
    </source>
</evidence>
<evidence type="ECO:0000256" key="8">
    <source>
        <dbReference type="ARBA" id="ARBA00022679"/>
    </source>
</evidence>
<reference evidence="18" key="1">
    <citation type="journal article" date="2014" name="Int. J. Syst. Evol. Microbiol.">
        <title>Complete genome sequence of Corynebacterium casei LMG S-19264T (=DSM 44701T), isolated from a smear-ripened cheese.</title>
        <authorList>
            <consortium name="US DOE Joint Genome Institute (JGI-PGF)"/>
            <person name="Walter F."/>
            <person name="Albersmeier A."/>
            <person name="Kalinowski J."/>
            <person name="Ruckert C."/>
        </authorList>
    </citation>
    <scope>NUCLEOTIDE SEQUENCE</scope>
    <source>
        <strain evidence="18">CGMCC 1.12214</strain>
    </source>
</reference>
<protein>
    <recommendedName>
        <fullName evidence="6">CDP-diacylglycerol--glycerol-3-phosphate 3-phosphatidyltransferase</fullName>
        <ecNumber evidence="5">2.7.8.5</ecNumber>
    </recommendedName>
</protein>
<organism evidence="18 19">
    <name type="scientific">Alsobacter metallidurans</name>
    <dbReference type="NCBI Taxonomy" id="340221"/>
    <lineage>
        <taxon>Bacteria</taxon>
        <taxon>Pseudomonadati</taxon>
        <taxon>Pseudomonadota</taxon>
        <taxon>Alphaproteobacteria</taxon>
        <taxon>Hyphomicrobiales</taxon>
        <taxon>Alsobacteraceae</taxon>
        <taxon>Alsobacter</taxon>
    </lineage>
</organism>
<evidence type="ECO:0000313" key="18">
    <source>
        <dbReference type="EMBL" id="GGH21307.1"/>
    </source>
</evidence>
<dbReference type="InterPro" id="IPR043130">
    <property type="entry name" value="CDP-OH_PTrfase_TM_dom"/>
</dbReference>
<dbReference type="Proteomes" id="UP000603912">
    <property type="component" value="Unassembled WGS sequence"/>
</dbReference>
<evidence type="ECO:0000313" key="19">
    <source>
        <dbReference type="Proteomes" id="UP000603912"/>
    </source>
</evidence>
<comment type="similarity">
    <text evidence="4 16">Belongs to the CDP-alcohol phosphatidyltransferase class-I family.</text>
</comment>
<dbReference type="InterPro" id="IPR050324">
    <property type="entry name" value="CDP-alcohol_PTase-I"/>
</dbReference>
<evidence type="ECO:0000256" key="3">
    <source>
        <dbReference type="ARBA" id="ARBA00005189"/>
    </source>
</evidence>
<comment type="subcellular location">
    <subcellularLocation>
        <location evidence="1">Membrane</location>
        <topology evidence="1">Multi-pass membrane protein</topology>
    </subcellularLocation>
</comment>
<dbReference type="InterPro" id="IPR000462">
    <property type="entry name" value="CDP-OH_P_trans"/>
</dbReference>
<comment type="pathway">
    <text evidence="3">Lipid metabolism.</text>
</comment>
<dbReference type="Pfam" id="PF01066">
    <property type="entry name" value="CDP-OH_P_transf"/>
    <property type="match status" value="1"/>
</dbReference>
<keyword evidence="14" id="KW-1208">Phospholipid metabolism</keyword>
<keyword evidence="8 16" id="KW-0808">Transferase</keyword>
<sequence>MTVVNIPNLITIGRFLLVPFVVAMIGQGEWKLAFAGFVLAGVSDGVDGWIARRFDMRSELGAYMDPLADKALLVSIYVSLSIVGQLPPWLAIVVVSRDIMIMGAVVLSWLLEKPIAINPSFVSKANTLAQIVFAALILGSLAYGLQQASLIYAGALVVAGLTTISAGAYLARWLKHMAS</sequence>
<evidence type="ECO:0000256" key="1">
    <source>
        <dbReference type="ARBA" id="ARBA00004141"/>
    </source>
</evidence>
<evidence type="ECO:0000256" key="11">
    <source>
        <dbReference type="ARBA" id="ARBA00023098"/>
    </source>
</evidence>
<keyword evidence="9 17" id="KW-0812">Transmembrane</keyword>
<keyword evidence="19" id="KW-1185">Reference proteome</keyword>
<dbReference type="GO" id="GO:0016020">
    <property type="term" value="C:membrane"/>
    <property type="evidence" value="ECO:0007669"/>
    <property type="project" value="UniProtKB-SubCell"/>
</dbReference>
<dbReference type="PANTHER" id="PTHR14269:SF62">
    <property type="entry name" value="CDP-DIACYLGLYCEROL--GLYCEROL-3-PHOSPHATE 3-PHOSPHATIDYLTRANSFERASE 1, CHLOROPLASTIC"/>
    <property type="match status" value="1"/>
</dbReference>
<feature type="transmembrane region" description="Helical" evidence="17">
    <location>
        <begin position="7"/>
        <end position="26"/>
    </location>
</feature>
<evidence type="ECO:0000256" key="17">
    <source>
        <dbReference type="SAM" id="Phobius"/>
    </source>
</evidence>
<dbReference type="PIRSF" id="PIRSF000847">
    <property type="entry name" value="Phos_ph_gly_syn"/>
    <property type="match status" value="1"/>
</dbReference>
<evidence type="ECO:0000256" key="10">
    <source>
        <dbReference type="ARBA" id="ARBA00022989"/>
    </source>
</evidence>
<feature type="transmembrane region" description="Helical" evidence="17">
    <location>
        <begin position="32"/>
        <end position="50"/>
    </location>
</feature>
<comment type="catalytic activity">
    <reaction evidence="15">
        <text>a CDP-1,2-diacyl-sn-glycerol + sn-glycerol 3-phosphate = a 1,2-diacyl-sn-glycero-3-phospho-(1'-sn-glycero-3'-phosphate) + CMP + H(+)</text>
        <dbReference type="Rhea" id="RHEA:12593"/>
        <dbReference type="ChEBI" id="CHEBI:15378"/>
        <dbReference type="ChEBI" id="CHEBI:57597"/>
        <dbReference type="ChEBI" id="CHEBI:58332"/>
        <dbReference type="ChEBI" id="CHEBI:60110"/>
        <dbReference type="ChEBI" id="CHEBI:60377"/>
        <dbReference type="EC" id="2.7.8.5"/>
    </reaction>
</comment>
<dbReference type="InterPro" id="IPR004570">
    <property type="entry name" value="Phosphatidylglycerol_P_synth"/>
</dbReference>
<keyword evidence="10 17" id="KW-1133">Transmembrane helix</keyword>
<evidence type="ECO:0000256" key="5">
    <source>
        <dbReference type="ARBA" id="ARBA00013170"/>
    </source>
</evidence>
<dbReference type="Gene3D" id="1.20.120.1760">
    <property type="match status" value="1"/>
</dbReference>
<reference evidence="18" key="2">
    <citation type="submission" date="2020-09" db="EMBL/GenBank/DDBJ databases">
        <authorList>
            <person name="Sun Q."/>
            <person name="Zhou Y."/>
        </authorList>
    </citation>
    <scope>NUCLEOTIDE SEQUENCE</scope>
    <source>
        <strain evidence="18">CGMCC 1.12214</strain>
    </source>
</reference>
<dbReference type="EMBL" id="BMES01000002">
    <property type="protein sequence ID" value="GGH21307.1"/>
    <property type="molecule type" value="Genomic_DNA"/>
</dbReference>
<gene>
    <name evidence="18" type="ORF">GCM10007036_25490</name>
</gene>
<keyword evidence="7" id="KW-0444">Lipid biosynthesis</keyword>
<keyword evidence="11" id="KW-0443">Lipid metabolism</keyword>
<evidence type="ECO:0000256" key="15">
    <source>
        <dbReference type="ARBA" id="ARBA00048586"/>
    </source>
</evidence>
<dbReference type="FunFam" id="1.20.120.1760:FF:000033">
    <property type="entry name" value="CDP-alcohol phosphatidyltransferase"/>
    <property type="match status" value="1"/>
</dbReference>
<dbReference type="EC" id="2.7.8.5" evidence="5"/>
<comment type="pathway">
    <text evidence="2">Phospholipid metabolism; phosphatidylglycerol biosynthesis; phosphatidylglycerol from CDP-diacylglycerol: step 1/2.</text>
</comment>
<accession>A0A917I8W6</accession>
<comment type="caution">
    <text evidence="18">The sequence shown here is derived from an EMBL/GenBank/DDBJ whole genome shotgun (WGS) entry which is preliminary data.</text>
</comment>
<dbReference type="PROSITE" id="PS00379">
    <property type="entry name" value="CDP_ALCOHOL_P_TRANSF"/>
    <property type="match status" value="1"/>
</dbReference>
<evidence type="ECO:0000256" key="2">
    <source>
        <dbReference type="ARBA" id="ARBA00005042"/>
    </source>
</evidence>
<keyword evidence="13" id="KW-0594">Phospholipid biosynthesis</keyword>
<dbReference type="RefSeq" id="WP_188518138.1">
    <property type="nucleotide sequence ID" value="NZ_BMES01000002.1"/>
</dbReference>
<feature type="transmembrane region" description="Helical" evidence="17">
    <location>
        <begin position="62"/>
        <end position="83"/>
    </location>
</feature>
<feature type="transmembrane region" description="Helical" evidence="17">
    <location>
        <begin position="89"/>
        <end position="111"/>
    </location>
</feature>
<feature type="transmembrane region" description="Helical" evidence="17">
    <location>
        <begin position="123"/>
        <end position="144"/>
    </location>
</feature>
<keyword evidence="12 17" id="KW-0472">Membrane</keyword>
<evidence type="ECO:0000256" key="12">
    <source>
        <dbReference type="ARBA" id="ARBA00023136"/>
    </source>
</evidence>
<evidence type="ECO:0000256" key="14">
    <source>
        <dbReference type="ARBA" id="ARBA00023264"/>
    </source>
</evidence>
<evidence type="ECO:0000256" key="16">
    <source>
        <dbReference type="RuleBase" id="RU003750"/>
    </source>
</evidence>
<dbReference type="PANTHER" id="PTHR14269">
    <property type="entry name" value="CDP-DIACYLGLYCEROL--GLYCEROL-3-PHOSPHATE 3-PHOSPHATIDYLTRANSFERASE-RELATED"/>
    <property type="match status" value="1"/>
</dbReference>
<evidence type="ECO:0000256" key="9">
    <source>
        <dbReference type="ARBA" id="ARBA00022692"/>
    </source>
</evidence>
<name>A0A917I8W6_9HYPH</name>
<evidence type="ECO:0000256" key="13">
    <source>
        <dbReference type="ARBA" id="ARBA00023209"/>
    </source>
</evidence>
<dbReference type="GO" id="GO:0046474">
    <property type="term" value="P:glycerophospholipid biosynthetic process"/>
    <property type="evidence" value="ECO:0007669"/>
    <property type="project" value="TreeGrafter"/>
</dbReference>
<dbReference type="AlphaFoldDB" id="A0A917I8W6"/>
<dbReference type="GO" id="GO:0008444">
    <property type="term" value="F:CDP-diacylglycerol-glycerol-3-phosphate 3-phosphatidyltransferase activity"/>
    <property type="evidence" value="ECO:0007669"/>
    <property type="project" value="UniProtKB-EC"/>
</dbReference>
<evidence type="ECO:0000256" key="6">
    <source>
        <dbReference type="ARBA" id="ARBA00014944"/>
    </source>
</evidence>
<proteinExistence type="inferred from homology"/>
<feature type="transmembrane region" description="Helical" evidence="17">
    <location>
        <begin position="150"/>
        <end position="171"/>
    </location>
</feature>
<evidence type="ECO:0000256" key="7">
    <source>
        <dbReference type="ARBA" id="ARBA00022516"/>
    </source>
</evidence>